<dbReference type="InterPro" id="IPR005097">
    <property type="entry name" value="Sacchrp_dh_NADP-bd"/>
</dbReference>
<accession>A0A0W1ALW7</accession>
<dbReference type="SUPFAM" id="SSF55347">
    <property type="entry name" value="Glyceraldehyde-3-phosphate dehydrogenase-like, C-terminal domain"/>
    <property type="match status" value="1"/>
</dbReference>
<dbReference type="STRING" id="66969.Lwal_0823"/>
<feature type="domain" description="Saccharopine dehydrogenase NADP binding" evidence="2">
    <location>
        <begin position="4"/>
        <end position="119"/>
    </location>
</feature>
<dbReference type="Gene3D" id="3.40.50.720">
    <property type="entry name" value="NAD(P)-binding Rossmann-like Domain"/>
    <property type="match status" value="1"/>
</dbReference>
<feature type="domain" description="Saccharopine dehydrogenase-like C-terminal" evidence="3">
    <location>
        <begin position="127"/>
        <end position="347"/>
    </location>
</feature>
<name>A0A0W1ALW7_9GAMM</name>
<dbReference type="RefSeq" id="WP_058479641.1">
    <property type="nucleotide sequence ID" value="NZ_CAAAIQ010000006.1"/>
</dbReference>
<dbReference type="Gene3D" id="3.30.360.10">
    <property type="entry name" value="Dihydrodipicolinate Reductase, domain 2"/>
    <property type="match status" value="1"/>
</dbReference>
<dbReference type="AlphaFoldDB" id="A0A0W1ALW7"/>
<keyword evidence="5" id="KW-1185">Reference proteome</keyword>
<dbReference type="GO" id="GO:0016491">
    <property type="term" value="F:oxidoreductase activity"/>
    <property type="evidence" value="ECO:0007669"/>
    <property type="project" value="UniProtKB-KW"/>
</dbReference>
<sequence>MYNVMITGAGKIGSLIACLLANSGSYQVHLADVEFNGSDVNRLLKALPEIKTVALDVKDEQSTQAYLQKHNIIAVISSLPYFLNVHVANAAKSAKAHYFDLTEDTSVTEAVKQIAQNAETAFVPQCGLAPGFISIAANSLMQEFDKCYHAQLRVGALPQRANNALHYSLTWSTDGVINEYGNPCYAIEGGKDVVVAPLEGLESIQIDGCEYEAFNTSGGLGSLGELYAGKVQSMNYKTMRYPGHCEKMRLLMNDLRLNEDRPTLKRILEKAIPKTYQDIVIVYVTVEGLKQGELSEKSYVKKIYPEIIRGLEWSAIQVSTASGVCAVVDLVLGQENEYRGLVLQENFKLSDVLANRFGQYYA</sequence>
<dbReference type="Proteomes" id="UP000054729">
    <property type="component" value="Unassembled WGS sequence"/>
</dbReference>
<comment type="caution">
    <text evidence="4">The sequence shown here is derived from an EMBL/GenBank/DDBJ whole genome shotgun (WGS) entry which is preliminary data.</text>
</comment>
<dbReference type="Pfam" id="PF16653">
    <property type="entry name" value="Sacchrp_dh_C"/>
    <property type="match status" value="1"/>
</dbReference>
<protein>
    <submittedName>
        <fullName evidence="4">L-lysine dehydrogenase</fullName>
    </submittedName>
</protein>
<dbReference type="EMBL" id="LNZB01000015">
    <property type="protein sequence ID" value="KTD82346.1"/>
    <property type="molecule type" value="Genomic_DNA"/>
</dbReference>
<dbReference type="PATRIC" id="fig|66969.6.peg.897"/>
<dbReference type="PANTHER" id="PTHR11133">
    <property type="entry name" value="SACCHAROPINE DEHYDROGENASE"/>
    <property type="match status" value="1"/>
</dbReference>
<dbReference type="Pfam" id="PF03435">
    <property type="entry name" value="Sacchrp_dh_NADP"/>
    <property type="match status" value="1"/>
</dbReference>
<organism evidence="4 5">
    <name type="scientific">Legionella waltersii</name>
    <dbReference type="NCBI Taxonomy" id="66969"/>
    <lineage>
        <taxon>Bacteria</taxon>
        <taxon>Pseudomonadati</taxon>
        <taxon>Pseudomonadota</taxon>
        <taxon>Gammaproteobacteria</taxon>
        <taxon>Legionellales</taxon>
        <taxon>Legionellaceae</taxon>
        <taxon>Legionella</taxon>
    </lineage>
</organism>
<evidence type="ECO:0000313" key="4">
    <source>
        <dbReference type="EMBL" id="KTD82346.1"/>
    </source>
</evidence>
<keyword evidence="1" id="KW-0560">Oxidoreductase</keyword>
<evidence type="ECO:0000259" key="3">
    <source>
        <dbReference type="Pfam" id="PF16653"/>
    </source>
</evidence>
<dbReference type="InterPro" id="IPR036291">
    <property type="entry name" value="NAD(P)-bd_dom_sf"/>
</dbReference>
<gene>
    <name evidence="4" type="ORF">Lwal_0823</name>
</gene>
<dbReference type="InterPro" id="IPR051168">
    <property type="entry name" value="AASS"/>
</dbReference>
<dbReference type="InterPro" id="IPR032095">
    <property type="entry name" value="Sacchrp_dh-like_C"/>
</dbReference>
<dbReference type="OrthoDB" id="9769367at2"/>
<evidence type="ECO:0000256" key="1">
    <source>
        <dbReference type="ARBA" id="ARBA00023002"/>
    </source>
</evidence>
<evidence type="ECO:0000259" key="2">
    <source>
        <dbReference type="Pfam" id="PF03435"/>
    </source>
</evidence>
<evidence type="ECO:0000313" key="5">
    <source>
        <dbReference type="Proteomes" id="UP000054729"/>
    </source>
</evidence>
<dbReference type="PANTHER" id="PTHR11133:SF22">
    <property type="entry name" value="ALPHA-AMINOADIPIC SEMIALDEHYDE SYNTHASE, MITOCHONDRIAL"/>
    <property type="match status" value="1"/>
</dbReference>
<reference evidence="4 5" key="1">
    <citation type="submission" date="2015-11" db="EMBL/GenBank/DDBJ databases">
        <title>Genomic analysis of 38 Legionella species identifies large and diverse effector repertoires.</title>
        <authorList>
            <person name="Burstein D."/>
            <person name="Amaro F."/>
            <person name="Zusman T."/>
            <person name="Lifshitz Z."/>
            <person name="Cohen O."/>
            <person name="Gilbert J.A."/>
            <person name="Pupko T."/>
            <person name="Shuman H.A."/>
            <person name="Segal G."/>
        </authorList>
    </citation>
    <scope>NUCLEOTIDE SEQUENCE [LARGE SCALE GENOMIC DNA]</scope>
    <source>
        <strain evidence="4 5">ATCC 51914</strain>
    </source>
</reference>
<proteinExistence type="predicted"/>
<dbReference type="SUPFAM" id="SSF51735">
    <property type="entry name" value="NAD(P)-binding Rossmann-fold domains"/>
    <property type="match status" value="1"/>
</dbReference>